<dbReference type="InterPro" id="IPR016159">
    <property type="entry name" value="Cullin_repeat-like_dom_sf"/>
</dbReference>
<evidence type="ECO:0000256" key="4">
    <source>
        <dbReference type="SAM" id="MobiDB-lite"/>
    </source>
</evidence>
<feature type="region of interest" description="Disordered" evidence="4">
    <location>
        <begin position="1"/>
        <end position="36"/>
    </location>
</feature>
<feature type="region of interest" description="Disordered" evidence="4">
    <location>
        <begin position="135"/>
        <end position="167"/>
    </location>
</feature>
<dbReference type="Pfam" id="PF03081">
    <property type="entry name" value="Exo70_C"/>
    <property type="match status" value="1"/>
</dbReference>
<comment type="similarity">
    <text evidence="1 3">Belongs to the EXO70 family.</text>
</comment>
<dbReference type="OrthoDB" id="1922221at2759"/>
<dbReference type="GO" id="GO:0005546">
    <property type="term" value="F:phosphatidylinositol-4,5-bisphosphate binding"/>
    <property type="evidence" value="ECO:0007669"/>
    <property type="project" value="InterPro"/>
</dbReference>
<reference evidence="6" key="1">
    <citation type="journal article" date="2017" name="Gigascience">
        <title>The genome draft of coconut (Cocos nucifera).</title>
        <authorList>
            <person name="Xiao Y."/>
            <person name="Xu P."/>
            <person name="Fan H."/>
            <person name="Baudouin L."/>
            <person name="Xia W."/>
            <person name="Bocs S."/>
            <person name="Xu J."/>
            <person name="Li Q."/>
            <person name="Guo A."/>
            <person name="Zhou L."/>
            <person name="Li J."/>
            <person name="Wu Y."/>
            <person name="Ma Z."/>
            <person name="Armero A."/>
            <person name="Issali A.E."/>
            <person name="Liu N."/>
            <person name="Peng M."/>
            <person name="Yang Y."/>
        </authorList>
    </citation>
    <scope>NUCLEOTIDE SEQUENCE</scope>
    <source>
        <tissue evidence="6">Spear leaf of Hainan Tall coconut</tissue>
    </source>
</reference>
<accession>A0A8K0IE72</accession>
<evidence type="ECO:0000259" key="5">
    <source>
        <dbReference type="Pfam" id="PF03081"/>
    </source>
</evidence>
<proteinExistence type="inferred from homology"/>
<keyword evidence="3" id="KW-0268">Exocytosis</keyword>
<keyword evidence="2 3" id="KW-0813">Transport</keyword>
<dbReference type="Gene3D" id="1.20.1280.170">
    <property type="entry name" value="Exocyst complex component Exo70"/>
    <property type="match status" value="1"/>
</dbReference>
<gene>
    <name evidence="6" type="ORF">COCNU_06G020560</name>
</gene>
<comment type="function">
    <text evidence="3">Component of the exocyst complex.</text>
</comment>
<feature type="domain" description="Exocyst complex subunit Exo70 C-terminal" evidence="5">
    <location>
        <begin position="75"/>
        <end position="287"/>
    </location>
</feature>
<evidence type="ECO:0000256" key="3">
    <source>
        <dbReference type="RuleBase" id="RU365026"/>
    </source>
</evidence>
<dbReference type="PANTHER" id="PTHR12542:SF127">
    <property type="entry name" value="EXOCYST COMPLEX COMPONENT EXO70C1"/>
    <property type="match status" value="1"/>
</dbReference>
<keyword evidence="7" id="KW-1185">Reference proteome</keyword>
<organism evidence="6 7">
    <name type="scientific">Cocos nucifera</name>
    <name type="common">Coconut palm</name>
    <dbReference type="NCBI Taxonomy" id="13894"/>
    <lineage>
        <taxon>Eukaryota</taxon>
        <taxon>Viridiplantae</taxon>
        <taxon>Streptophyta</taxon>
        <taxon>Embryophyta</taxon>
        <taxon>Tracheophyta</taxon>
        <taxon>Spermatophyta</taxon>
        <taxon>Magnoliopsida</taxon>
        <taxon>Liliopsida</taxon>
        <taxon>Arecaceae</taxon>
        <taxon>Arecoideae</taxon>
        <taxon>Cocoseae</taxon>
        <taxon>Attaleinae</taxon>
        <taxon>Cocos</taxon>
    </lineage>
</organism>
<protein>
    <recommendedName>
        <fullName evidence="3">Exocyst subunit Exo70 family protein</fullName>
    </recommendedName>
</protein>
<reference evidence="6" key="2">
    <citation type="submission" date="2019-07" db="EMBL/GenBank/DDBJ databases">
        <authorList>
            <person name="Yang Y."/>
            <person name="Bocs S."/>
            <person name="Baudouin L."/>
        </authorList>
    </citation>
    <scope>NUCLEOTIDE SEQUENCE</scope>
    <source>
        <tissue evidence="6">Spear leaf of Hainan Tall coconut</tissue>
    </source>
</reference>
<feature type="compositionally biased region" description="Low complexity" evidence="4">
    <location>
        <begin position="154"/>
        <end position="165"/>
    </location>
</feature>
<comment type="caution">
    <text evidence="6">The sequence shown here is derived from an EMBL/GenBank/DDBJ whole genome shotgun (WGS) entry which is preliminary data.</text>
</comment>
<dbReference type="InterPro" id="IPR004140">
    <property type="entry name" value="Exo70"/>
</dbReference>
<keyword evidence="3" id="KW-0653">Protein transport</keyword>
<sequence>MMKKKKKPPPVGLLQPPWSEPVRRRGGVRSLRSGVAAEEGKRGRKRCFGQQQGLYGGVARFTSDGSQVGDLHHQSRLREAAVATFCNLKSLIKIDTEKVLVPGGAIHPLTRYVMNYVKYACEYKNTLEQVVKDYQRTGRPSSYDDDRDDELPGSTSNNDNQSNDSIADDPKPFVAQLMVVMQLLHSNFEAKSKLYKDQALCNIFSMNNGRYVMKKIKELLSDAWCWKRSLELRQYHKNYQRETWSKVLMCLKDEGLNVRGNVSKPVLKEQFKSFNAMIDEIHKMQSS</sequence>
<evidence type="ECO:0000313" key="6">
    <source>
        <dbReference type="EMBL" id="KAG1348227.1"/>
    </source>
</evidence>
<dbReference type="PANTHER" id="PTHR12542">
    <property type="entry name" value="EXOCYST COMPLEX PROTEIN EXO70"/>
    <property type="match status" value="1"/>
</dbReference>
<dbReference type="InterPro" id="IPR046364">
    <property type="entry name" value="Exo70_C"/>
</dbReference>
<dbReference type="EMBL" id="CM017877">
    <property type="protein sequence ID" value="KAG1348227.1"/>
    <property type="molecule type" value="Genomic_DNA"/>
</dbReference>
<evidence type="ECO:0000313" key="7">
    <source>
        <dbReference type="Proteomes" id="UP000797356"/>
    </source>
</evidence>
<dbReference type="AlphaFoldDB" id="A0A8K0IE72"/>
<dbReference type="GO" id="GO:0015031">
    <property type="term" value="P:protein transport"/>
    <property type="evidence" value="ECO:0007669"/>
    <property type="project" value="UniProtKB-KW"/>
</dbReference>
<name>A0A8K0IE72_COCNU</name>
<dbReference type="GO" id="GO:0006887">
    <property type="term" value="P:exocytosis"/>
    <property type="evidence" value="ECO:0007669"/>
    <property type="project" value="UniProtKB-KW"/>
</dbReference>
<evidence type="ECO:0000256" key="1">
    <source>
        <dbReference type="ARBA" id="ARBA00006756"/>
    </source>
</evidence>
<dbReference type="GO" id="GO:0000145">
    <property type="term" value="C:exocyst"/>
    <property type="evidence" value="ECO:0007669"/>
    <property type="project" value="InterPro"/>
</dbReference>
<dbReference type="SUPFAM" id="SSF74788">
    <property type="entry name" value="Cullin repeat-like"/>
    <property type="match status" value="1"/>
</dbReference>
<evidence type="ECO:0000256" key="2">
    <source>
        <dbReference type="ARBA" id="ARBA00022448"/>
    </source>
</evidence>
<dbReference type="Proteomes" id="UP000797356">
    <property type="component" value="Chromosome 6"/>
</dbReference>